<dbReference type="EMBL" id="BAAARA010000015">
    <property type="protein sequence ID" value="GAA2356016.1"/>
    <property type="molecule type" value="Genomic_DNA"/>
</dbReference>
<feature type="compositionally biased region" description="Basic and acidic residues" evidence="1">
    <location>
        <begin position="131"/>
        <end position="142"/>
    </location>
</feature>
<evidence type="ECO:0000256" key="2">
    <source>
        <dbReference type="SAM" id="Phobius"/>
    </source>
</evidence>
<dbReference type="RefSeq" id="WP_344134311.1">
    <property type="nucleotide sequence ID" value="NZ_BAAARA010000015.1"/>
</dbReference>
<dbReference type="Pfam" id="PF11239">
    <property type="entry name" value="DUF3040"/>
    <property type="match status" value="1"/>
</dbReference>
<organism evidence="3 4">
    <name type="scientific">Saccharopolyspora halophila</name>
    <dbReference type="NCBI Taxonomy" id="405551"/>
    <lineage>
        <taxon>Bacteria</taxon>
        <taxon>Bacillati</taxon>
        <taxon>Actinomycetota</taxon>
        <taxon>Actinomycetes</taxon>
        <taxon>Pseudonocardiales</taxon>
        <taxon>Pseudonocardiaceae</taxon>
        <taxon>Saccharopolyspora</taxon>
    </lineage>
</organism>
<dbReference type="Proteomes" id="UP001501218">
    <property type="component" value="Unassembled WGS sequence"/>
</dbReference>
<keyword evidence="2" id="KW-0812">Transmembrane</keyword>
<sequence length="142" mass="15424">MPLSEHEQRQLEQIERALYAEDPKFASTVRGGGMKRPSRRRRLQGIAVFVLGLALLVVGAVMPALRPADIPVLSVVGFLVMFGGAVIVLAALRGGGEDSEEESSAKDDGSGKPKKKARDRGAASGGSFAQRMEDRFRKRFER</sequence>
<protein>
    <submittedName>
        <fullName evidence="3">DUF3040 domain-containing protein</fullName>
    </submittedName>
</protein>
<feature type="transmembrane region" description="Helical" evidence="2">
    <location>
        <begin position="70"/>
        <end position="92"/>
    </location>
</feature>
<reference evidence="4" key="1">
    <citation type="journal article" date="2019" name="Int. J. Syst. Evol. Microbiol.">
        <title>The Global Catalogue of Microorganisms (GCM) 10K type strain sequencing project: providing services to taxonomists for standard genome sequencing and annotation.</title>
        <authorList>
            <consortium name="The Broad Institute Genomics Platform"/>
            <consortium name="The Broad Institute Genome Sequencing Center for Infectious Disease"/>
            <person name="Wu L."/>
            <person name="Ma J."/>
        </authorList>
    </citation>
    <scope>NUCLEOTIDE SEQUENCE [LARGE SCALE GENOMIC DNA]</scope>
    <source>
        <strain evidence="4">JCM 16221</strain>
    </source>
</reference>
<keyword evidence="2" id="KW-1133">Transmembrane helix</keyword>
<evidence type="ECO:0000313" key="4">
    <source>
        <dbReference type="Proteomes" id="UP001501218"/>
    </source>
</evidence>
<dbReference type="InterPro" id="IPR021401">
    <property type="entry name" value="DUF3040"/>
</dbReference>
<keyword evidence="2" id="KW-0472">Membrane</keyword>
<feature type="region of interest" description="Disordered" evidence="1">
    <location>
        <begin position="94"/>
        <end position="142"/>
    </location>
</feature>
<name>A0ABP5TLD7_9PSEU</name>
<comment type="caution">
    <text evidence="3">The sequence shown here is derived from an EMBL/GenBank/DDBJ whole genome shotgun (WGS) entry which is preliminary data.</text>
</comment>
<keyword evidence="4" id="KW-1185">Reference proteome</keyword>
<gene>
    <name evidence="3" type="ORF">GCM10009854_37610</name>
</gene>
<evidence type="ECO:0000313" key="3">
    <source>
        <dbReference type="EMBL" id="GAA2356016.1"/>
    </source>
</evidence>
<accession>A0ABP5TLD7</accession>
<evidence type="ECO:0000256" key="1">
    <source>
        <dbReference type="SAM" id="MobiDB-lite"/>
    </source>
</evidence>
<feature type="transmembrane region" description="Helical" evidence="2">
    <location>
        <begin position="43"/>
        <end position="64"/>
    </location>
</feature>
<proteinExistence type="predicted"/>